<dbReference type="GO" id="GO:0016705">
    <property type="term" value="F:oxidoreductase activity, acting on paired donors, with incorporation or reduction of molecular oxygen"/>
    <property type="evidence" value="ECO:0007669"/>
    <property type="project" value="InterPro"/>
</dbReference>
<evidence type="ECO:0000313" key="10">
    <source>
        <dbReference type="Proteomes" id="UP000221080"/>
    </source>
</evidence>
<dbReference type="InterPro" id="IPR017972">
    <property type="entry name" value="Cyt_P450_CS"/>
</dbReference>
<evidence type="ECO:0000256" key="6">
    <source>
        <dbReference type="ARBA" id="ARBA00023004"/>
    </source>
</evidence>
<evidence type="ECO:0000256" key="5">
    <source>
        <dbReference type="ARBA" id="ARBA00023002"/>
    </source>
</evidence>
<evidence type="ECO:0000256" key="2">
    <source>
        <dbReference type="ARBA" id="ARBA00010617"/>
    </source>
</evidence>
<keyword evidence="4 8" id="KW-0479">Metal-binding</keyword>
<dbReference type="Proteomes" id="UP000221080">
    <property type="component" value="Chromosome 6"/>
</dbReference>
<dbReference type="AlphaFoldDB" id="A0A2D0R432"/>
<dbReference type="PROSITE" id="PS00086">
    <property type="entry name" value="CYTOCHROME_P450"/>
    <property type="match status" value="1"/>
</dbReference>
<evidence type="ECO:0000256" key="3">
    <source>
        <dbReference type="ARBA" id="ARBA00022617"/>
    </source>
</evidence>
<dbReference type="GO" id="GO:0005506">
    <property type="term" value="F:iron ion binding"/>
    <property type="evidence" value="ECO:0007669"/>
    <property type="project" value="InterPro"/>
</dbReference>
<dbReference type="PANTHER" id="PTHR24279:SF123">
    <property type="entry name" value="CYTOCHROME P450 FAMILY 27 SUBFAMILY A MEMBER 1"/>
    <property type="match status" value="1"/>
</dbReference>
<dbReference type="STRING" id="7998.ENSIPUP00000013381"/>
<keyword evidence="3 8" id="KW-0349">Heme</keyword>
<keyword evidence="5 9" id="KW-0560">Oxidoreductase</keyword>
<evidence type="ECO:0000256" key="8">
    <source>
        <dbReference type="PIRSR" id="PIRSR602401-1"/>
    </source>
</evidence>
<feature type="binding site" description="axial binding residue" evidence="8">
    <location>
        <position position="468"/>
    </location>
    <ligand>
        <name>heme</name>
        <dbReference type="ChEBI" id="CHEBI:30413"/>
    </ligand>
    <ligandPart>
        <name>Fe</name>
        <dbReference type="ChEBI" id="CHEBI:18248"/>
    </ligandPart>
</feature>
<dbReference type="GO" id="GO:0034650">
    <property type="term" value="P:cortisol metabolic process"/>
    <property type="evidence" value="ECO:0007669"/>
    <property type="project" value="TreeGrafter"/>
</dbReference>
<protein>
    <submittedName>
        <fullName evidence="11">Sterol 26-hydroxylase, mitochondrial</fullName>
    </submittedName>
</protein>
<dbReference type="PRINTS" id="PR00385">
    <property type="entry name" value="P450"/>
</dbReference>
<comment type="cofactor">
    <cofactor evidence="1 8">
        <name>heme</name>
        <dbReference type="ChEBI" id="CHEBI:30413"/>
    </cofactor>
</comment>
<dbReference type="InterPro" id="IPR036396">
    <property type="entry name" value="Cyt_P450_sf"/>
</dbReference>
<comment type="similarity">
    <text evidence="2 9">Belongs to the cytochrome P450 family.</text>
</comment>
<dbReference type="GO" id="GO:0004497">
    <property type="term" value="F:monooxygenase activity"/>
    <property type="evidence" value="ECO:0007669"/>
    <property type="project" value="UniProtKB-KW"/>
</dbReference>
<dbReference type="FunFam" id="1.10.630.10:FF:000006">
    <property type="entry name" value="Cytochrome P450 302a1, mitochondrial"/>
    <property type="match status" value="1"/>
</dbReference>
<dbReference type="GO" id="GO:0006700">
    <property type="term" value="P:C21-steroid hormone biosynthetic process"/>
    <property type="evidence" value="ECO:0007669"/>
    <property type="project" value="TreeGrafter"/>
</dbReference>
<dbReference type="InterPro" id="IPR002401">
    <property type="entry name" value="Cyt_P450_E_grp-I"/>
</dbReference>
<reference evidence="11" key="2">
    <citation type="submission" date="2025-08" db="UniProtKB">
        <authorList>
            <consortium name="RefSeq"/>
        </authorList>
    </citation>
    <scope>IDENTIFICATION</scope>
    <source>
        <tissue evidence="11">Blood</tissue>
    </source>
</reference>
<dbReference type="RefSeq" id="XP_017325367.1">
    <property type="nucleotide sequence ID" value="XM_017469878.3"/>
</dbReference>
<dbReference type="OMA" id="GPQTHVN"/>
<reference evidence="10" key="1">
    <citation type="journal article" date="2016" name="Nat. Commun.">
        <title>The channel catfish genome sequence provides insights into the evolution of scale formation in teleosts.</title>
        <authorList>
            <person name="Liu Z."/>
            <person name="Liu S."/>
            <person name="Yao J."/>
            <person name="Bao L."/>
            <person name="Zhang J."/>
            <person name="Li Y."/>
            <person name="Jiang C."/>
            <person name="Sun L."/>
            <person name="Wang R."/>
            <person name="Zhang Y."/>
            <person name="Zhou T."/>
            <person name="Zeng Q."/>
            <person name="Fu Q."/>
            <person name="Gao S."/>
            <person name="Li N."/>
            <person name="Koren S."/>
            <person name="Jiang Y."/>
            <person name="Zimin A."/>
            <person name="Xu P."/>
            <person name="Phillippy A.M."/>
            <person name="Geng X."/>
            <person name="Song L."/>
            <person name="Sun F."/>
            <person name="Li C."/>
            <person name="Wang X."/>
            <person name="Chen A."/>
            <person name="Jin Y."/>
            <person name="Yuan Z."/>
            <person name="Yang Y."/>
            <person name="Tan S."/>
            <person name="Peatman E."/>
            <person name="Lu J."/>
            <person name="Qin Z."/>
            <person name="Dunham R."/>
            <person name="Li Z."/>
            <person name="Sonstegard T."/>
            <person name="Feng J."/>
            <person name="Danzmann R.G."/>
            <person name="Schroeder S."/>
            <person name="Scheffler B."/>
            <person name="Duke M.V."/>
            <person name="Ballard L."/>
            <person name="Kucuktas H."/>
            <person name="Kaltenboeck L."/>
            <person name="Liu H."/>
            <person name="Armbruster J."/>
            <person name="Xie Y."/>
            <person name="Kirby M.L."/>
            <person name="Tian Y."/>
            <person name="Flanagan M.E."/>
            <person name="Mu W."/>
            <person name="Waldbieser G.C."/>
        </authorList>
    </citation>
    <scope>NUCLEOTIDE SEQUENCE [LARGE SCALE GENOMIC DNA]</scope>
    <source>
        <strain evidence="10">SDA103</strain>
    </source>
</reference>
<dbReference type="OrthoDB" id="3945418at2759"/>
<dbReference type="PANTHER" id="PTHR24279">
    <property type="entry name" value="CYTOCHROME P450"/>
    <property type="match status" value="1"/>
</dbReference>
<dbReference type="SUPFAM" id="SSF48264">
    <property type="entry name" value="Cytochrome P450"/>
    <property type="match status" value="1"/>
</dbReference>
<dbReference type="Gene3D" id="1.10.630.10">
    <property type="entry name" value="Cytochrome P450"/>
    <property type="match status" value="1"/>
</dbReference>
<evidence type="ECO:0000256" key="4">
    <source>
        <dbReference type="ARBA" id="ARBA00022723"/>
    </source>
</evidence>
<dbReference type="InterPro" id="IPR001128">
    <property type="entry name" value="Cyt_P450"/>
</dbReference>
<dbReference type="GO" id="GO:0006704">
    <property type="term" value="P:glucocorticoid biosynthetic process"/>
    <property type="evidence" value="ECO:0007669"/>
    <property type="project" value="TreeGrafter"/>
</dbReference>
<dbReference type="Pfam" id="PF00067">
    <property type="entry name" value="p450"/>
    <property type="match status" value="1"/>
</dbReference>
<dbReference type="InterPro" id="IPR050479">
    <property type="entry name" value="CYP11_CYP27_families"/>
</dbReference>
<dbReference type="GO" id="GO:0008203">
    <property type="term" value="P:cholesterol metabolic process"/>
    <property type="evidence" value="ECO:0007669"/>
    <property type="project" value="TreeGrafter"/>
</dbReference>
<evidence type="ECO:0000313" key="11">
    <source>
        <dbReference type="RefSeq" id="XP_017325367.1"/>
    </source>
</evidence>
<dbReference type="GO" id="GO:0005743">
    <property type="term" value="C:mitochondrial inner membrane"/>
    <property type="evidence" value="ECO:0007669"/>
    <property type="project" value="TreeGrafter"/>
</dbReference>
<dbReference type="GeneID" id="108266489"/>
<keyword evidence="6 8" id="KW-0408">Iron</keyword>
<evidence type="ECO:0000256" key="7">
    <source>
        <dbReference type="ARBA" id="ARBA00023033"/>
    </source>
</evidence>
<proteinExistence type="inferred from homology"/>
<keyword evidence="7 9" id="KW-0503">Monooxygenase</keyword>
<organism evidence="10 11">
    <name type="scientific">Ictalurus punctatus</name>
    <name type="common">Channel catfish</name>
    <name type="synonym">Silurus punctatus</name>
    <dbReference type="NCBI Taxonomy" id="7998"/>
    <lineage>
        <taxon>Eukaryota</taxon>
        <taxon>Metazoa</taxon>
        <taxon>Chordata</taxon>
        <taxon>Craniata</taxon>
        <taxon>Vertebrata</taxon>
        <taxon>Euteleostomi</taxon>
        <taxon>Actinopterygii</taxon>
        <taxon>Neopterygii</taxon>
        <taxon>Teleostei</taxon>
        <taxon>Ostariophysi</taxon>
        <taxon>Siluriformes</taxon>
        <taxon>Ictaluridae</taxon>
        <taxon>Ictalurus</taxon>
    </lineage>
</organism>
<dbReference type="GO" id="GO:0020037">
    <property type="term" value="F:heme binding"/>
    <property type="evidence" value="ECO:0007669"/>
    <property type="project" value="InterPro"/>
</dbReference>
<dbReference type="PRINTS" id="PR00463">
    <property type="entry name" value="EP450I"/>
</dbReference>
<name>A0A2D0R432_ICTPU</name>
<evidence type="ECO:0000256" key="9">
    <source>
        <dbReference type="RuleBase" id="RU000461"/>
    </source>
</evidence>
<dbReference type="GO" id="GO:0042359">
    <property type="term" value="P:vitamin D metabolic process"/>
    <property type="evidence" value="ECO:0007669"/>
    <property type="project" value="UniProtKB-ARBA"/>
</dbReference>
<dbReference type="KEGG" id="ipu:108266489"/>
<accession>A0A2D0R432</accession>
<evidence type="ECO:0000256" key="1">
    <source>
        <dbReference type="ARBA" id="ARBA00001971"/>
    </source>
</evidence>
<dbReference type="GO" id="GO:0071375">
    <property type="term" value="P:cellular response to peptide hormone stimulus"/>
    <property type="evidence" value="ECO:0007669"/>
    <property type="project" value="TreeGrafter"/>
</dbReference>
<sequence length="524" mass="60283">MFRYSGPKLFMAGRLALRSAEPTAVQVFLGSTTASLNLKRNAGGNATPLGSIKTEADLTEITLPTILYRMIFKGYYNRMHELQLYEKQLYGPMFKVRGGNTHAISLNSVELLEELMRKDDKFPSRGDMTIWTEYRDMNGLGYGPITEEGEKWYKLRSVLNKRMLHPKDSEQYENMINEVVTDFIKRVYHLRKMSSTGDLVPNISNEMYRFTLEGIARILFETRIGCLENEIPAETQNFIDSIGQMLTQIMALSLLPKWTRNYLPFWRRYLSGWDGIFRFACKLIDRKMEHIQMRLDAGQEIAGEYLSYLLSKTNMSKKDVYGSVSELLLAGVDTTSNTMMWALYLLSQDPKAQETLYQEVNSIIKGDKVPTAEDINSMPYLKSVIKETLRMYPVVPMNSRLLSENDVIIGGHFFPKKTTFIMNHYAISHDETVFPEPRVFKPERWLRDGRERPIPFGSIPFGFGVRGCVGKRIAELEMHLALARIIKLFEVKLDPSVGEVKSLSRTVLVADKTVNFHFLERKLM</sequence>
<keyword evidence="10" id="KW-1185">Reference proteome</keyword>
<gene>
    <name evidence="11" type="primary">LOC108266489</name>
</gene>